<protein>
    <submittedName>
        <fullName evidence="2">Uncharacterized protein</fullName>
    </submittedName>
</protein>
<keyword evidence="1" id="KW-0812">Transmembrane</keyword>
<feature type="transmembrane region" description="Helical" evidence="1">
    <location>
        <begin position="12"/>
        <end position="31"/>
    </location>
</feature>
<dbReference type="Proteomes" id="UP000628736">
    <property type="component" value="Unassembled WGS sequence"/>
</dbReference>
<dbReference type="AlphaFoldDB" id="A0A8J6M2M5"/>
<feature type="transmembrane region" description="Helical" evidence="1">
    <location>
        <begin position="43"/>
        <end position="62"/>
    </location>
</feature>
<dbReference type="PROSITE" id="PS51257">
    <property type="entry name" value="PROKAR_LIPOPROTEIN"/>
    <property type="match status" value="1"/>
</dbReference>
<dbReference type="EMBL" id="JACOPO010000002">
    <property type="protein sequence ID" value="MBC5722090.1"/>
    <property type="molecule type" value="Genomic_DNA"/>
</dbReference>
<accession>A0A8J6M2M5</accession>
<organism evidence="2 3">
    <name type="scientific">Flintibacter hominis</name>
    <dbReference type="NCBI Taxonomy" id="2763048"/>
    <lineage>
        <taxon>Bacteria</taxon>
        <taxon>Bacillati</taxon>
        <taxon>Bacillota</taxon>
        <taxon>Clostridia</taxon>
        <taxon>Eubacteriales</taxon>
        <taxon>Flintibacter</taxon>
    </lineage>
</organism>
<keyword evidence="1" id="KW-0472">Membrane</keyword>
<keyword evidence="1" id="KW-1133">Transmembrane helix</keyword>
<feature type="transmembrane region" description="Helical" evidence="1">
    <location>
        <begin position="105"/>
        <end position="125"/>
    </location>
</feature>
<proteinExistence type="predicted"/>
<keyword evidence="3" id="KW-1185">Reference proteome</keyword>
<comment type="caution">
    <text evidence="2">The sequence shown here is derived from an EMBL/GenBank/DDBJ whole genome shotgun (WGS) entry which is preliminary data.</text>
</comment>
<evidence type="ECO:0000313" key="2">
    <source>
        <dbReference type="EMBL" id="MBC5722090.1"/>
    </source>
</evidence>
<sequence length="135" mass="15164">MREKILAHPIRWLIGLCACLVFFGCFGFPIYNFTTGRRFGSWYLLLALCFFYYEIGQILGVLHSRCKVRRSAALALGMTLLGLACRFLMEFGEVSNTEDFTLPNVALHLFVVVALTTLGSLSPVVDNQRPPLRNG</sequence>
<feature type="transmembrane region" description="Helical" evidence="1">
    <location>
        <begin position="71"/>
        <end position="89"/>
    </location>
</feature>
<gene>
    <name evidence="2" type="ORF">H8S11_04580</name>
</gene>
<evidence type="ECO:0000313" key="3">
    <source>
        <dbReference type="Proteomes" id="UP000628736"/>
    </source>
</evidence>
<evidence type="ECO:0000256" key="1">
    <source>
        <dbReference type="SAM" id="Phobius"/>
    </source>
</evidence>
<name>A0A8J6M2M5_9FIRM</name>
<dbReference type="RefSeq" id="WP_186852347.1">
    <property type="nucleotide sequence ID" value="NZ_JACOPO010000002.1"/>
</dbReference>
<reference evidence="2" key="1">
    <citation type="submission" date="2020-08" db="EMBL/GenBank/DDBJ databases">
        <title>Genome public.</title>
        <authorList>
            <person name="Liu C."/>
            <person name="Sun Q."/>
        </authorList>
    </citation>
    <scope>NUCLEOTIDE SEQUENCE</scope>
    <source>
        <strain evidence="2">NSJ-23</strain>
    </source>
</reference>